<evidence type="ECO:0000313" key="2">
    <source>
        <dbReference type="Proteomes" id="UP000438429"/>
    </source>
</evidence>
<name>A0A6A4S639_SCOMX</name>
<comment type="caution">
    <text evidence="1">The sequence shown here is derived from an EMBL/GenBank/DDBJ whole genome shotgun (WGS) entry which is preliminary data.</text>
</comment>
<gene>
    <name evidence="1" type="ORF">F2P81_018978</name>
</gene>
<dbReference type="AlphaFoldDB" id="A0A6A4S639"/>
<sequence length="67" mass="7609">MRKNHSAIPLIRVTELLSPKDVHVYVRLAAQLIRTEPMLLSDFALIGATDKKMSCTQRSFFLPDIPN</sequence>
<proteinExistence type="predicted"/>
<reference evidence="1 2" key="1">
    <citation type="submission" date="2019-06" db="EMBL/GenBank/DDBJ databases">
        <title>Draft genomes of female and male turbot (Scophthalmus maximus).</title>
        <authorList>
            <person name="Xu H."/>
            <person name="Xu X.-W."/>
            <person name="Shao C."/>
            <person name="Chen S."/>
        </authorList>
    </citation>
    <scope>NUCLEOTIDE SEQUENCE [LARGE SCALE GENOMIC DNA]</scope>
    <source>
        <strain evidence="1">Ysfricsl-2016a</strain>
        <tissue evidence="1">Blood</tissue>
    </source>
</reference>
<dbReference type="Proteomes" id="UP000438429">
    <property type="component" value="Unassembled WGS sequence"/>
</dbReference>
<accession>A0A6A4S639</accession>
<evidence type="ECO:0000313" key="1">
    <source>
        <dbReference type="EMBL" id="KAF0029873.1"/>
    </source>
</evidence>
<organism evidence="1 2">
    <name type="scientific">Scophthalmus maximus</name>
    <name type="common">Turbot</name>
    <name type="synonym">Psetta maxima</name>
    <dbReference type="NCBI Taxonomy" id="52904"/>
    <lineage>
        <taxon>Eukaryota</taxon>
        <taxon>Metazoa</taxon>
        <taxon>Chordata</taxon>
        <taxon>Craniata</taxon>
        <taxon>Vertebrata</taxon>
        <taxon>Euteleostomi</taxon>
        <taxon>Actinopterygii</taxon>
        <taxon>Neopterygii</taxon>
        <taxon>Teleostei</taxon>
        <taxon>Neoteleostei</taxon>
        <taxon>Acanthomorphata</taxon>
        <taxon>Carangaria</taxon>
        <taxon>Pleuronectiformes</taxon>
        <taxon>Pleuronectoidei</taxon>
        <taxon>Scophthalmidae</taxon>
        <taxon>Scophthalmus</taxon>
    </lineage>
</organism>
<dbReference type="EMBL" id="VEVO01000016">
    <property type="protein sequence ID" value="KAF0029873.1"/>
    <property type="molecule type" value="Genomic_DNA"/>
</dbReference>
<protein>
    <submittedName>
        <fullName evidence="1">Uncharacterized protein</fullName>
    </submittedName>
</protein>